<evidence type="ECO:0000313" key="15">
    <source>
        <dbReference type="Proteomes" id="UP001227126"/>
    </source>
</evidence>
<dbReference type="Pfam" id="PF13091">
    <property type="entry name" value="PLDc_2"/>
    <property type="match status" value="2"/>
</dbReference>
<comment type="subcellular location">
    <subcellularLocation>
        <location evidence="2">Cell membrane</location>
    </subcellularLocation>
    <subcellularLocation>
        <location evidence="3">Secreted</location>
    </subcellularLocation>
</comment>
<dbReference type="Gene3D" id="3.30.870.10">
    <property type="entry name" value="Endonuclease Chain A"/>
    <property type="match status" value="2"/>
</dbReference>
<dbReference type="NCBIfam" id="TIGR04265">
    <property type="entry name" value="bac_cardiolipin"/>
    <property type="match status" value="1"/>
</dbReference>
<keyword evidence="10 12" id="KW-0472">Membrane</keyword>
<sequence length="470" mass="52127">MWTFAGVAALIGFYLAGGYCALRATQTARTAQGAVGWVVFLLTVPVVAVPAYLLLGQHRYHGYYIARRESARVMKNIQDFGDKTAPAPGSTAIPPAPFEYCANLPAARGNAARLLIDGQQTFAAIFAAIDKAARYVLVQFYLIQDDSIGRKLRDHLVAAARRGVTIRIMTDPVASIGLPQAYLDALRAEGIIVADHPGKTGRWSRFKLNFRNHRKTVVVDGTCGFIGGLNVGDQYVGKNSQFSAWRDTHLELRGPMVSQLQLIFAEDWHWQTNSLLIDELTWEAPAQDEDAVGLIVATGPGDLTETGSLMFFSAICAAQERIWIASPYFVPDQDIVTALRHAALRGIDVRILMPDKADHHLVGLAALAYLDDIREAGVRIFRYTEGFMHQKVFVVDNALAAVGTTNLDNRSFRLNFEAMALFFDKEFALKVDMMLRRDMERSYEMERTLAEQPPFVRFGAPVARLFAPLL</sequence>
<keyword evidence="4" id="KW-1003">Cell membrane</keyword>
<keyword evidence="8" id="KW-0677">Repeat</keyword>
<dbReference type="RefSeq" id="WP_284484543.1">
    <property type="nucleotide sequence ID" value="NZ_JASNJE010000005.1"/>
</dbReference>
<evidence type="ECO:0000256" key="7">
    <source>
        <dbReference type="ARBA" id="ARBA00022692"/>
    </source>
</evidence>
<evidence type="ECO:0000256" key="5">
    <source>
        <dbReference type="ARBA" id="ARBA00022525"/>
    </source>
</evidence>
<dbReference type="PANTHER" id="PTHR21248">
    <property type="entry name" value="CARDIOLIPIN SYNTHASE"/>
    <property type="match status" value="1"/>
</dbReference>
<evidence type="ECO:0000256" key="6">
    <source>
        <dbReference type="ARBA" id="ARBA00022679"/>
    </source>
</evidence>
<evidence type="ECO:0000256" key="11">
    <source>
        <dbReference type="NCBIfam" id="TIGR04265"/>
    </source>
</evidence>
<feature type="domain" description="PLD phosphodiesterase" evidence="13">
    <location>
        <begin position="208"/>
        <end position="235"/>
    </location>
</feature>
<comment type="caution">
    <text evidence="14">The sequence shown here is derived from an EMBL/GenBank/DDBJ whole genome shotgun (WGS) entry which is preliminary data.</text>
</comment>
<evidence type="ECO:0000313" key="14">
    <source>
        <dbReference type="EMBL" id="MDK3072600.1"/>
    </source>
</evidence>
<keyword evidence="9 12" id="KW-1133">Transmembrane helix</keyword>
<dbReference type="EC" id="2.7.8.-" evidence="11"/>
<protein>
    <recommendedName>
        <fullName evidence="11">Cardiolipin synthase</fullName>
        <ecNumber evidence="11">2.7.8.-</ecNumber>
    </recommendedName>
</protein>
<accession>A0ABT7FC09</accession>
<evidence type="ECO:0000256" key="9">
    <source>
        <dbReference type="ARBA" id="ARBA00022989"/>
    </source>
</evidence>
<comment type="function">
    <text evidence="1">Could be a virulence factor.</text>
</comment>
<evidence type="ECO:0000256" key="2">
    <source>
        <dbReference type="ARBA" id="ARBA00004236"/>
    </source>
</evidence>
<reference evidence="14 15" key="1">
    <citation type="submission" date="2023-05" db="EMBL/GenBank/DDBJ databases">
        <title>Sedimentitalea sp. nov. JM2-8.</title>
        <authorList>
            <person name="Huang J."/>
        </authorList>
    </citation>
    <scope>NUCLEOTIDE SEQUENCE [LARGE SCALE GENOMIC DNA]</scope>
    <source>
        <strain evidence="14 15">JM2-8</strain>
    </source>
</reference>
<dbReference type="SUPFAM" id="SSF56024">
    <property type="entry name" value="Phospholipase D/nuclease"/>
    <property type="match status" value="2"/>
</dbReference>
<evidence type="ECO:0000256" key="3">
    <source>
        <dbReference type="ARBA" id="ARBA00004613"/>
    </source>
</evidence>
<dbReference type="PROSITE" id="PS50035">
    <property type="entry name" value="PLD"/>
    <property type="match status" value="2"/>
</dbReference>
<keyword evidence="5" id="KW-0964">Secreted</keyword>
<evidence type="ECO:0000256" key="10">
    <source>
        <dbReference type="ARBA" id="ARBA00023136"/>
    </source>
</evidence>
<dbReference type="InterPro" id="IPR022924">
    <property type="entry name" value="Cardiolipin_synthase"/>
</dbReference>
<keyword evidence="7 12" id="KW-0812">Transmembrane</keyword>
<name>A0ABT7FC09_9RHOB</name>
<dbReference type="EMBL" id="JASNJE010000005">
    <property type="protein sequence ID" value="MDK3072600.1"/>
    <property type="molecule type" value="Genomic_DNA"/>
</dbReference>
<evidence type="ECO:0000256" key="4">
    <source>
        <dbReference type="ARBA" id="ARBA00022475"/>
    </source>
</evidence>
<dbReference type="PANTHER" id="PTHR21248:SF22">
    <property type="entry name" value="PHOSPHOLIPASE D"/>
    <property type="match status" value="1"/>
</dbReference>
<dbReference type="InterPro" id="IPR001736">
    <property type="entry name" value="PLipase_D/transphosphatidylase"/>
</dbReference>
<proteinExistence type="predicted"/>
<evidence type="ECO:0000256" key="1">
    <source>
        <dbReference type="ARBA" id="ARBA00003145"/>
    </source>
</evidence>
<evidence type="ECO:0000256" key="12">
    <source>
        <dbReference type="SAM" id="Phobius"/>
    </source>
</evidence>
<keyword evidence="15" id="KW-1185">Reference proteome</keyword>
<dbReference type="SMART" id="SM00155">
    <property type="entry name" value="PLDc"/>
    <property type="match status" value="2"/>
</dbReference>
<evidence type="ECO:0000259" key="13">
    <source>
        <dbReference type="PROSITE" id="PS50035"/>
    </source>
</evidence>
<evidence type="ECO:0000256" key="8">
    <source>
        <dbReference type="ARBA" id="ARBA00022737"/>
    </source>
</evidence>
<keyword evidence="6" id="KW-0808">Transferase</keyword>
<gene>
    <name evidence="14" type="primary">cls</name>
    <name evidence="14" type="ORF">QO034_05715</name>
</gene>
<dbReference type="InterPro" id="IPR025202">
    <property type="entry name" value="PLD-like_dom"/>
</dbReference>
<organism evidence="14 15">
    <name type="scientific">Sedimentitalea xiamensis</name>
    <dbReference type="NCBI Taxonomy" id="3050037"/>
    <lineage>
        <taxon>Bacteria</taxon>
        <taxon>Pseudomonadati</taxon>
        <taxon>Pseudomonadota</taxon>
        <taxon>Alphaproteobacteria</taxon>
        <taxon>Rhodobacterales</taxon>
        <taxon>Paracoccaceae</taxon>
        <taxon>Sedimentitalea</taxon>
    </lineage>
</organism>
<dbReference type="Proteomes" id="UP001227126">
    <property type="component" value="Unassembled WGS sequence"/>
</dbReference>
<feature type="domain" description="PLD phosphodiesterase" evidence="13">
    <location>
        <begin position="384"/>
        <end position="411"/>
    </location>
</feature>
<feature type="transmembrane region" description="Helical" evidence="12">
    <location>
        <begin position="33"/>
        <end position="55"/>
    </location>
</feature>